<gene>
    <name evidence="1" type="ordered locus">BMD_2905</name>
</gene>
<sequence>MFQSGHPSFLFHHLYDALAIEIVHFLYKKNAPQDVFI</sequence>
<dbReference type="KEGG" id="bmd:BMD_2905"/>
<name>D5DGM4_PRIM3</name>
<evidence type="ECO:0000313" key="2">
    <source>
        <dbReference type="Proteomes" id="UP000002365"/>
    </source>
</evidence>
<dbReference type="EMBL" id="CP001982">
    <property type="protein sequence ID" value="ADF39746.1"/>
    <property type="molecule type" value="Genomic_DNA"/>
</dbReference>
<evidence type="ECO:0000313" key="1">
    <source>
        <dbReference type="EMBL" id="ADF39746.1"/>
    </source>
</evidence>
<dbReference type="Proteomes" id="UP000002365">
    <property type="component" value="Chromosome"/>
</dbReference>
<protein>
    <submittedName>
        <fullName evidence="1">Uncharacterized protein</fullName>
    </submittedName>
</protein>
<dbReference type="HOGENOM" id="CLU_3340140_0_0_9"/>
<dbReference type="AlphaFoldDB" id="D5DGM4"/>
<accession>D5DGM4</accession>
<reference evidence="1 2" key="1">
    <citation type="journal article" date="2011" name="J. Bacteriol.">
        <title>Genome sequences of the biotechnologically important Bacillus megaterium strains QM B1551 and DSM319.</title>
        <authorList>
            <person name="Eppinger M."/>
            <person name="Bunk B."/>
            <person name="Johns M.A."/>
            <person name="Edirisinghe J.N."/>
            <person name="Kutumbaka K.K."/>
            <person name="Koenig S.S."/>
            <person name="Huot Creasy H."/>
            <person name="Rosovitz M.J."/>
            <person name="Riley D.R."/>
            <person name="Daugherty S."/>
            <person name="Martin M."/>
            <person name="Elbourne L.D."/>
            <person name="Paulsen I."/>
            <person name="Biedendieck R."/>
            <person name="Braun C."/>
            <person name="Grayburn S."/>
            <person name="Dhingra S."/>
            <person name="Lukyanchuk V."/>
            <person name="Ball B."/>
            <person name="Ul-Qamar R."/>
            <person name="Seibel J."/>
            <person name="Bremer E."/>
            <person name="Jahn D."/>
            <person name="Ravel J."/>
            <person name="Vary P.S."/>
        </authorList>
    </citation>
    <scope>NUCLEOTIDE SEQUENCE [LARGE SCALE GENOMIC DNA]</scope>
    <source>
        <strain evidence="2">DSM 319 / IMG 1521</strain>
    </source>
</reference>
<organism evidence="1 2">
    <name type="scientific">Priestia megaterium (strain DSM 319 / IMG 1521)</name>
    <name type="common">Bacillus megaterium</name>
    <dbReference type="NCBI Taxonomy" id="592022"/>
    <lineage>
        <taxon>Bacteria</taxon>
        <taxon>Bacillati</taxon>
        <taxon>Bacillota</taxon>
        <taxon>Bacilli</taxon>
        <taxon>Bacillales</taxon>
        <taxon>Bacillaceae</taxon>
        <taxon>Priestia</taxon>
    </lineage>
</organism>
<proteinExistence type="predicted"/>